<accession>A0A1Y5FAY4</accession>
<dbReference type="PROSITE" id="PS50943">
    <property type="entry name" value="HTH_CROC1"/>
    <property type="match status" value="1"/>
</dbReference>
<dbReference type="AlphaFoldDB" id="A0A1Y5FAY4"/>
<dbReference type="CDD" id="cd00093">
    <property type="entry name" value="HTH_XRE"/>
    <property type="match status" value="1"/>
</dbReference>
<dbReference type="GO" id="GO:0003677">
    <property type="term" value="F:DNA binding"/>
    <property type="evidence" value="ECO:0007669"/>
    <property type="project" value="InterPro"/>
</dbReference>
<dbReference type="SMART" id="SM00530">
    <property type="entry name" value="HTH_XRE"/>
    <property type="match status" value="1"/>
</dbReference>
<dbReference type="InterPro" id="IPR010982">
    <property type="entry name" value="Lambda_DNA-bd_dom_sf"/>
</dbReference>
<dbReference type="Pfam" id="PF01381">
    <property type="entry name" value="HTH_3"/>
    <property type="match status" value="1"/>
</dbReference>
<sequence length="69" mass="7825">MKEKSIISNTVALERKKLGYTQEEFALRSGVSLSFLRALEQGKQTVRLDKVNEVMNFLGLTLVPKRVSK</sequence>
<feature type="domain" description="HTH cro/C1-type" evidence="1">
    <location>
        <begin position="11"/>
        <end position="65"/>
    </location>
</feature>
<dbReference type="EMBL" id="MAAO01000004">
    <property type="protein sequence ID" value="OUR98860.1"/>
    <property type="molecule type" value="Genomic_DNA"/>
</dbReference>
<proteinExistence type="predicted"/>
<protein>
    <submittedName>
        <fullName evidence="2">Transcriptional regulator</fullName>
    </submittedName>
</protein>
<dbReference type="Gene3D" id="1.10.260.40">
    <property type="entry name" value="lambda repressor-like DNA-binding domains"/>
    <property type="match status" value="1"/>
</dbReference>
<evidence type="ECO:0000313" key="2">
    <source>
        <dbReference type="EMBL" id="OUR98860.1"/>
    </source>
</evidence>
<evidence type="ECO:0000313" key="3">
    <source>
        <dbReference type="Proteomes" id="UP000196531"/>
    </source>
</evidence>
<comment type="caution">
    <text evidence="2">The sequence shown here is derived from an EMBL/GenBank/DDBJ whole genome shotgun (WGS) entry which is preliminary data.</text>
</comment>
<organism evidence="2 3">
    <name type="scientific">Halobacteriovorax marinus</name>
    <dbReference type="NCBI Taxonomy" id="97084"/>
    <lineage>
        <taxon>Bacteria</taxon>
        <taxon>Pseudomonadati</taxon>
        <taxon>Bdellovibrionota</taxon>
        <taxon>Bacteriovoracia</taxon>
        <taxon>Bacteriovoracales</taxon>
        <taxon>Halobacteriovoraceae</taxon>
        <taxon>Halobacteriovorax</taxon>
    </lineage>
</organism>
<dbReference type="InterPro" id="IPR001387">
    <property type="entry name" value="Cro/C1-type_HTH"/>
</dbReference>
<evidence type="ECO:0000259" key="1">
    <source>
        <dbReference type="PROSITE" id="PS50943"/>
    </source>
</evidence>
<dbReference type="Proteomes" id="UP000196531">
    <property type="component" value="Unassembled WGS sequence"/>
</dbReference>
<gene>
    <name evidence="2" type="ORF">A9Q84_05455</name>
</gene>
<name>A0A1Y5FAY4_9BACT</name>
<dbReference type="SUPFAM" id="SSF47413">
    <property type="entry name" value="lambda repressor-like DNA-binding domains"/>
    <property type="match status" value="1"/>
</dbReference>
<reference evidence="3" key="1">
    <citation type="journal article" date="2017" name="Proc. Natl. Acad. Sci. U.S.A.">
        <title>Simulation of Deepwater Horizon oil plume reveals substrate specialization within a complex community of hydrocarbon-degraders.</title>
        <authorList>
            <person name="Hu P."/>
            <person name="Dubinsky E.A."/>
            <person name="Probst A.J."/>
            <person name="Wang J."/>
            <person name="Sieber C.M.K."/>
            <person name="Tom L.M."/>
            <person name="Gardinali P."/>
            <person name="Banfield J.F."/>
            <person name="Atlas R.M."/>
            <person name="Andersen G.L."/>
        </authorList>
    </citation>
    <scope>NUCLEOTIDE SEQUENCE [LARGE SCALE GENOMIC DNA]</scope>
</reference>